<feature type="region of interest" description="Disordered" evidence="1">
    <location>
        <begin position="1"/>
        <end position="21"/>
    </location>
</feature>
<evidence type="ECO:0000256" key="1">
    <source>
        <dbReference type="SAM" id="MobiDB-lite"/>
    </source>
</evidence>
<dbReference type="Proteomes" id="UP001295444">
    <property type="component" value="Chromosome 03"/>
</dbReference>
<feature type="region of interest" description="Disordered" evidence="1">
    <location>
        <begin position="40"/>
        <end position="71"/>
    </location>
</feature>
<dbReference type="AlphaFoldDB" id="A0AAD1RQB6"/>
<keyword evidence="3" id="KW-1185">Reference proteome</keyword>
<protein>
    <submittedName>
        <fullName evidence="2">Uncharacterized protein</fullName>
    </submittedName>
</protein>
<gene>
    <name evidence="2" type="ORF">PECUL_23A001063</name>
</gene>
<feature type="compositionally biased region" description="Polar residues" evidence="1">
    <location>
        <begin position="48"/>
        <end position="67"/>
    </location>
</feature>
<dbReference type="EMBL" id="OW240914">
    <property type="protein sequence ID" value="CAH2274962.1"/>
    <property type="molecule type" value="Genomic_DNA"/>
</dbReference>
<organism evidence="2 3">
    <name type="scientific">Pelobates cultripes</name>
    <name type="common">Western spadefoot toad</name>
    <dbReference type="NCBI Taxonomy" id="61616"/>
    <lineage>
        <taxon>Eukaryota</taxon>
        <taxon>Metazoa</taxon>
        <taxon>Chordata</taxon>
        <taxon>Craniata</taxon>
        <taxon>Vertebrata</taxon>
        <taxon>Euteleostomi</taxon>
        <taxon>Amphibia</taxon>
        <taxon>Batrachia</taxon>
        <taxon>Anura</taxon>
        <taxon>Pelobatoidea</taxon>
        <taxon>Pelobatidae</taxon>
        <taxon>Pelobates</taxon>
    </lineage>
</organism>
<sequence length="116" mass="12373">MGNHKKAQPNTQLTGKIPADKTGSVTRLFKEYADCVSDSGDPNMALTAANTDSYPPSPTASDTSHTSTDMDIREILRSLPSKTDLAQMLSRLETTFQHKMDGLSSEIKQIGAGSGG</sequence>
<proteinExistence type="predicted"/>
<evidence type="ECO:0000313" key="2">
    <source>
        <dbReference type="EMBL" id="CAH2274962.1"/>
    </source>
</evidence>
<name>A0AAD1RQB6_PELCU</name>
<evidence type="ECO:0000313" key="3">
    <source>
        <dbReference type="Proteomes" id="UP001295444"/>
    </source>
</evidence>
<accession>A0AAD1RQB6</accession>
<reference evidence="2" key="1">
    <citation type="submission" date="2022-03" db="EMBL/GenBank/DDBJ databases">
        <authorList>
            <person name="Alioto T."/>
            <person name="Alioto T."/>
            <person name="Gomez Garrido J."/>
        </authorList>
    </citation>
    <scope>NUCLEOTIDE SEQUENCE</scope>
</reference>